<keyword evidence="7" id="KW-0503">Monooxygenase</keyword>
<evidence type="ECO:0008006" key="11">
    <source>
        <dbReference type="Google" id="ProtNLM"/>
    </source>
</evidence>
<sequence>MYGYKVVLIAALAVALYTLYNCMYNLYFHPLSRFPGPRLAALGHLYDLWYDCIKDGRYAWKVKEMHLKYGPIVRVNCRELHILDPDFYSSIYSGAGKGRVDKDPVTTAGFTVPNATLGTIEHAHHRARREVLSPYFSKRAVVGLEPVINSLIARLVSRFTDFSDTGEAVDLDAAFAALTGDIISTYVFGFSWNFLDVEDFKFPQRDGILGLINWYHWSTFVPQAAKILRQLPLSILQIIHPGIASMETARLEVRQQLAAAVKGRPRQDNKPETSPGLETLDGEAAIVSALHNGTLPPEERTIDRMTDEGMTLIFAGTETTGRTLAVTMFHVLNNRAYLERLRKELADAVPECLGQNYQFSMTQIDQLPFLVSH</sequence>
<keyword evidence="6" id="KW-0408">Iron</keyword>
<accession>A0ABR1NXD8</accession>
<proteinExistence type="inferred from homology"/>
<keyword evidence="3" id="KW-0349">Heme</keyword>
<comment type="cofactor">
    <cofactor evidence="1">
        <name>heme</name>
        <dbReference type="ChEBI" id="CHEBI:30413"/>
    </cofactor>
</comment>
<evidence type="ECO:0000313" key="9">
    <source>
        <dbReference type="EMBL" id="KAK7718975.1"/>
    </source>
</evidence>
<gene>
    <name evidence="9" type="ORF">SLS63_010298</name>
</gene>
<keyword evidence="10" id="KW-1185">Reference proteome</keyword>
<dbReference type="PANTHER" id="PTHR24305">
    <property type="entry name" value="CYTOCHROME P450"/>
    <property type="match status" value="1"/>
</dbReference>
<comment type="similarity">
    <text evidence="2">Belongs to the cytochrome P450 family.</text>
</comment>
<evidence type="ECO:0000256" key="7">
    <source>
        <dbReference type="ARBA" id="ARBA00023033"/>
    </source>
</evidence>
<feature type="transmembrane region" description="Helical" evidence="8">
    <location>
        <begin position="6"/>
        <end position="28"/>
    </location>
</feature>
<keyword evidence="8" id="KW-1133">Transmembrane helix</keyword>
<evidence type="ECO:0000256" key="2">
    <source>
        <dbReference type="ARBA" id="ARBA00010617"/>
    </source>
</evidence>
<evidence type="ECO:0000256" key="4">
    <source>
        <dbReference type="ARBA" id="ARBA00022723"/>
    </source>
</evidence>
<keyword evidence="5" id="KW-0560">Oxidoreductase</keyword>
<evidence type="ECO:0000256" key="1">
    <source>
        <dbReference type="ARBA" id="ARBA00001971"/>
    </source>
</evidence>
<evidence type="ECO:0000256" key="3">
    <source>
        <dbReference type="ARBA" id="ARBA00022617"/>
    </source>
</evidence>
<evidence type="ECO:0000256" key="6">
    <source>
        <dbReference type="ARBA" id="ARBA00023004"/>
    </source>
</evidence>
<dbReference type="PANTHER" id="PTHR24305:SF157">
    <property type="entry name" value="N-ACETYLTRYPTOPHAN 6-HYDROXYLASE IVOC-RELATED"/>
    <property type="match status" value="1"/>
</dbReference>
<evidence type="ECO:0000313" key="10">
    <source>
        <dbReference type="Proteomes" id="UP001430848"/>
    </source>
</evidence>
<keyword evidence="8" id="KW-0812">Transmembrane</keyword>
<dbReference type="Gene3D" id="1.10.630.10">
    <property type="entry name" value="Cytochrome P450"/>
    <property type="match status" value="1"/>
</dbReference>
<organism evidence="9 10">
    <name type="scientific">Diaporthe eres</name>
    <name type="common">Phomopsis oblonga</name>
    <dbReference type="NCBI Taxonomy" id="83184"/>
    <lineage>
        <taxon>Eukaryota</taxon>
        <taxon>Fungi</taxon>
        <taxon>Dikarya</taxon>
        <taxon>Ascomycota</taxon>
        <taxon>Pezizomycotina</taxon>
        <taxon>Sordariomycetes</taxon>
        <taxon>Sordariomycetidae</taxon>
        <taxon>Diaporthales</taxon>
        <taxon>Diaporthaceae</taxon>
        <taxon>Diaporthe</taxon>
        <taxon>Diaporthe eres species complex</taxon>
    </lineage>
</organism>
<keyword evidence="8" id="KW-0472">Membrane</keyword>
<dbReference type="EMBL" id="JAKNSF020000084">
    <property type="protein sequence ID" value="KAK7718975.1"/>
    <property type="molecule type" value="Genomic_DNA"/>
</dbReference>
<dbReference type="CDD" id="cd11062">
    <property type="entry name" value="CYP58-like"/>
    <property type="match status" value="1"/>
</dbReference>
<dbReference type="InterPro" id="IPR036396">
    <property type="entry name" value="Cyt_P450_sf"/>
</dbReference>
<dbReference type="SUPFAM" id="SSF48264">
    <property type="entry name" value="Cytochrome P450"/>
    <property type="match status" value="1"/>
</dbReference>
<dbReference type="InterPro" id="IPR001128">
    <property type="entry name" value="Cyt_P450"/>
</dbReference>
<dbReference type="InterPro" id="IPR050121">
    <property type="entry name" value="Cytochrome_P450_monoxygenase"/>
</dbReference>
<evidence type="ECO:0000256" key="5">
    <source>
        <dbReference type="ARBA" id="ARBA00023002"/>
    </source>
</evidence>
<evidence type="ECO:0000256" key="8">
    <source>
        <dbReference type="SAM" id="Phobius"/>
    </source>
</evidence>
<reference evidence="9 10" key="1">
    <citation type="submission" date="2024-02" db="EMBL/GenBank/DDBJ databases">
        <title>De novo assembly and annotation of 12 fungi associated with fruit tree decline syndrome in Ontario, Canada.</title>
        <authorList>
            <person name="Sulman M."/>
            <person name="Ellouze W."/>
            <person name="Ilyukhin E."/>
        </authorList>
    </citation>
    <scope>NUCLEOTIDE SEQUENCE [LARGE SCALE GENOMIC DNA]</scope>
    <source>
        <strain evidence="9 10">M169</strain>
    </source>
</reference>
<dbReference type="Proteomes" id="UP001430848">
    <property type="component" value="Unassembled WGS sequence"/>
</dbReference>
<dbReference type="Pfam" id="PF00067">
    <property type="entry name" value="p450"/>
    <property type="match status" value="1"/>
</dbReference>
<name>A0ABR1NXD8_DIAER</name>
<protein>
    <recommendedName>
        <fullName evidence="11">Cytochrome P450</fullName>
    </recommendedName>
</protein>
<comment type="caution">
    <text evidence="9">The sequence shown here is derived from an EMBL/GenBank/DDBJ whole genome shotgun (WGS) entry which is preliminary data.</text>
</comment>
<keyword evidence="4" id="KW-0479">Metal-binding</keyword>